<protein>
    <submittedName>
        <fullName evidence="1">Transposase</fullName>
    </submittedName>
</protein>
<dbReference type="EMBL" id="PFQK01000089">
    <property type="protein sequence ID" value="PJC81354.1"/>
    <property type="molecule type" value="Genomic_DNA"/>
</dbReference>
<dbReference type="GO" id="GO:0006313">
    <property type="term" value="P:DNA transposition"/>
    <property type="evidence" value="ECO:0007669"/>
    <property type="project" value="InterPro"/>
</dbReference>
<evidence type="ECO:0000313" key="1">
    <source>
        <dbReference type="EMBL" id="PJC81354.1"/>
    </source>
</evidence>
<dbReference type="Proteomes" id="UP000229370">
    <property type="component" value="Unassembled WGS sequence"/>
</dbReference>
<dbReference type="SUPFAM" id="SSF48295">
    <property type="entry name" value="TrpR-like"/>
    <property type="match status" value="1"/>
</dbReference>
<dbReference type="GO" id="GO:0004803">
    <property type="term" value="F:transposase activity"/>
    <property type="evidence" value="ECO:0007669"/>
    <property type="project" value="InterPro"/>
</dbReference>
<dbReference type="InterPro" id="IPR002514">
    <property type="entry name" value="Transposase_8"/>
</dbReference>
<dbReference type="AlphaFoldDB" id="A0A2M8GLD0"/>
<comment type="caution">
    <text evidence="1">The sequence shown here is derived from an EMBL/GenBank/DDBJ whole genome shotgun (WGS) entry which is preliminary data.</text>
</comment>
<organism evidence="1 2">
    <name type="scientific">Candidatus Roizmanbacteria bacterium CG_4_8_14_3_um_filter_36_10</name>
    <dbReference type="NCBI Taxonomy" id="1974834"/>
    <lineage>
        <taxon>Bacteria</taxon>
        <taxon>Candidatus Roizmaniibacteriota</taxon>
    </lineage>
</organism>
<proteinExistence type="predicted"/>
<sequence length="93" mass="10930">MDNIIKKPTRKGYPSRVKFQAVMEVIKGKPVGEVARLYGFHPTLFPRWKKQFEEKGPGIFEDRKTDESQKKIEELTRMIGKKEIEIECSEARF</sequence>
<name>A0A2M8GLD0_9BACT</name>
<dbReference type="Pfam" id="PF01527">
    <property type="entry name" value="HTH_Tnp_1"/>
    <property type="match status" value="1"/>
</dbReference>
<evidence type="ECO:0000313" key="2">
    <source>
        <dbReference type="Proteomes" id="UP000229370"/>
    </source>
</evidence>
<reference evidence="2" key="1">
    <citation type="submission" date="2017-09" db="EMBL/GenBank/DDBJ databases">
        <title>Depth-based differentiation of microbial function through sediment-hosted aquifers and enrichment of novel symbionts in the deep terrestrial subsurface.</title>
        <authorList>
            <person name="Probst A.J."/>
            <person name="Ladd B."/>
            <person name="Jarett J.K."/>
            <person name="Geller-Mcgrath D.E."/>
            <person name="Sieber C.M.K."/>
            <person name="Emerson J.B."/>
            <person name="Anantharaman K."/>
            <person name="Thomas B.C."/>
            <person name="Malmstrom R."/>
            <person name="Stieglmeier M."/>
            <person name="Klingl A."/>
            <person name="Woyke T."/>
            <person name="Ryan C.M."/>
            <person name="Banfield J.F."/>
        </authorList>
    </citation>
    <scope>NUCLEOTIDE SEQUENCE [LARGE SCALE GENOMIC DNA]</scope>
</reference>
<accession>A0A2M8GLD0</accession>
<dbReference type="InterPro" id="IPR010921">
    <property type="entry name" value="Trp_repressor/repl_initiator"/>
</dbReference>
<dbReference type="GO" id="GO:0043565">
    <property type="term" value="F:sequence-specific DNA binding"/>
    <property type="evidence" value="ECO:0007669"/>
    <property type="project" value="InterPro"/>
</dbReference>
<gene>
    <name evidence="1" type="ORF">CO007_05135</name>
</gene>